<dbReference type="SUPFAM" id="SSF109998">
    <property type="entry name" value="Triger factor/SurA peptide-binding domain-like"/>
    <property type="match status" value="1"/>
</dbReference>
<evidence type="ECO:0000313" key="5">
    <source>
        <dbReference type="Proteomes" id="UP000295937"/>
    </source>
</evidence>
<dbReference type="InterPro" id="IPR015391">
    <property type="entry name" value="SurA_N"/>
</dbReference>
<evidence type="ECO:0000256" key="2">
    <source>
        <dbReference type="ARBA" id="ARBA00023110"/>
    </source>
</evidence>
<keyword evidence="1" id="KW-0732">Signal</keyword>
<dbReference type="RefSeq" id="WP_136132476.1">
    <property type="nucleotide sequence ID" value="NZ_PDKR01000002.1"/>
</dbReference>
<evidence type="ECO:0000256" key="1">
    <source>
        <dbReference type="ARBA" id="ARBA00022729"/>
    </source>
</evidence>
<accession>A0A2P5T265</accession>
<dbReference type="InterPro" id="IPR046357">
    <property type="entry name" value="PPIase_dom_sf"/>
</dbReference>
<name>A0A2P5T265_9GAMM</name>
<evidence type="ECO:0000259" key="3">
    <source>
        <dbReference type="Pfam" id="PF09312"/>
    </source>
</evidence>
<protein>
    <recommendedName>
        <fullName evidence="3">SurA N-terminal domain-containing protein</fullName>
    </recommendedName>
</protein>
<feature type="domain" description="SurA N-terminal" evidence="3">
    <location>
        <begin position="26"/>
        <end position="142"/>
    </location>
</feature>
<dbReference type="EMBL" id="PDKR01000002">
    <property type="protein sequence ID" value="PPI88640.1"/>
    <property type="molecule type" value="Genomic_DNA"/>
</dbReference>
<sequence length="430" mass="50453">MKKLIMLLIGLLININLALASTKLNDKIAVIVNNDIILESEINNYVKALKVAQYNTDINLLNDEKLRDQAVQKKIIEKILFQLGEQIGLNITNEKLDVIIKKISDMNNIDINQFRKQLTNKGISYQTYREQIIAQIIISIIRSKELINKIVIYPQEINRLAKQVILDKLNESKVKFSQITLPLSENPSKQQLYKKKKLAENIIIKLKKGQNLNTLRKKYLLKIKNIDWTKIKNTPSVFNKLIINSKKGDILGPIHSGIGFNILKINEFLIHDNNQNTKFSKMKLRFFPLKSYYKKVDYEKKFNALKHIISEFNNKKIDFKIMTTKFNNNLFSINQNYVKLIVFNQNSKQNNYNMLLKLKNNQISQPVKLNSIWYIIQKLNTYKTNKNDIIQKKEALINIINTKLNEEFKYWIKQRIANSYIKIIKNEATH</sequence>
<dbReference type="InterPro" id="IPR050280">
    <property type="entry name" value="OMP_Chaperone_SurA"/>
</dbReference>
<proteinExistence type="predicted"/>
<dbReference type="Gene3D" id="1.10.4030.10">
    <property type="entry name" value="Porin chaperone SurA, peptide-binding domain"/>
    <property type="match status" value="1"/>
</dbReference>
<organism evidence="4 5">
    <name type="scientific">Candidatus Pantoea edessiphila</name>
    <dbReference type="NCBI Taxonomy" id="2044610"/>
    <lineage>
        <taxon>Bacteria</taxon>
        <taxon>Pseudomonadati</taxon>
        <taxon>Pseudomonadota</taxon>
        <taxon>Gammaproteobacteria</taxon>
        <taxon>Enterobacterales</taxon>
        <taxon>Erwiniaceae</taxon>
        <taxon>Pantoea</taxon>
    </lineage>
</organism>
<evidence type="ECO:0000313" key="4">
    <source>
        <dbReference type="EMBL" id="PPI88640.1"/>
    </source>
</evidence>
<dbReference type="SUPFAM" id="SSF54534">
    <property type="entry name" value="FKBP-like"/>
    <property type="match status" value="2"/>
</dbReference>
<dbReference type="PANTHER" id="PTHR47637:SF1">
    <property type="entry name" value="CHAPERONE SURA"/>
    <property type="match status" value="1"/>
</dbReference>
<dbReference type="PANTHER" id="PTHR47637">
    <property type="entry name" value="CHAPERONE SURA"/>
    <property type="match status" value="1"/>
</dbReference>
<keyword evidence="2" id="KW-0413">Isomerase</keyword>
<dbReference type="OrthoDB" id="14196at2"/>
<dbReference type="InterPro" id="IPR027304">
    <property type="entry name" value="Trigger_fact/SurA_dom_sf"/>
</dbReference>
<dbReference type="Pfam" id="PF13616">
    <property type="entry name" value="Rotamase_3"/>
    <property type="match status" value="1"/>
</dbReference>
<dbReference type="GO" id="GO:0003755">
    <property type="term" value="F:peptidyl-prolyl cis-trans isomerase activity"/>
    <property type="evidence" value="ECO:0007669"/>
    <property type="project" value="UniProtKB-KW"/>
</dbReference>
<dbReference type="AlphaFoldDB" id="A0A2P5T265"/>
<dbReference type="Gene3D" id="3.10.50.40">
    <property type="match status" value="1"/>
</dbReference>
<dbReference type="Pfam" id="PF09312">
    <property type="entry name" value="SurA_N"/>
    <property type="match status" value="1"/>
</dbReference>
<reference evidence="4 5" key="1">
    <citation type="journal article" date="2018" name="Genome Biol. Evol.">
        <title>Cladogenesis and Genomic Streamlining in Extracellular Endosymbionts of Tropical Stink Bugs.</title>
        <authorList>
            <person name="Otero-Bravo A."/>
            <person name="Goffredi S."/>
            <person name="Sabree Z.L."/>
        </authorList>
    </citation>
    <scope>NUCLEOTIDE SEQUENCE [LARGE SCALE GENOMIC DNA]</scope>
    <source>
        <strain evidence="4 5">SoEO</strain>
    </source>
</reference>
<keyword evidence="2" id="KW-0697">Rotamase</keyword>
<gene>
    <name evidence="4" type="ORF">CRV09_01930</name>
</gene>
<comment type="caution">
    <text evidence="4">The sequence shown here is derived from an EMBL/GenBank/DDBJ whole genome shotgun (WGS) entry which is preliminary data.</text>
</comment>
<dbReference type="Proteomes" id="UP000295937">
    <property type="component" value="Unassembled WGS sequence"/>
</dbReference>